<sequence>MIARLRAGDRFSFPCSLQRLKRFVDIFPRTPETVPIPSPPAQM</sequence>
<proteinExistence type="predicted"/>
<protein>
    <submittedName>
        <fullName evidence="1">Uncharacterized protein</fullName>
    </submittedName>
</protein>
<reference evidence="2" key="1">
    <citation type="submission" date="2020-05" db="EMBL/GenBank/DDBJ databases">
        <title>Frigoriglobus tundricola gen. nov., sp. nov., a psychrotolerant cellulolytic planctomycete of the family Gemmataceae with two divergent copies of 16S rRNA gene.</title>
        <authorList>
            <person name="Kulichevskaya I.S."/>
            <person name="Ivanova A.A."/>
            <person name="Naumoff D.G."/>
            <person name="Beletsky A.V."/>
            <person name="Rijpstra W.I.C."/>
            <person name="Sinninghe Damste J.S."/>
            <person name="Mardanov A.V."/>
            <person name="Ravin N.V."/>
            <person name="Dedysh S.N."/>
        </authorList>
    </citation>
    <scope>NUCLEOTIDE SEQUENCE [LARGE SCALE GENOMIC DNA]</scope>
    <source>
        <strain evidence="2">PL17</strain>
    </source>
</reference>
<dbReference type="Proteomes" id="UP000503447">
    <property type="component" value="Chromosome"/>
</dbReference>
<evidence type="ECO:0000313" key="2">
    <source>
        <dbReference type="Proteomes" id="UP000503447"/>
    </source>
</evidence>
<dbReference type="EMBL" id="CP053452">
    <property type="protein sequence ID" value="QJW99989.1"/>
    <property type="molecule type" value="Genomic_DNA"/>
</dbReference>
<gene>
    <name evidence="1" type="ORF">FTUN_7612</name>
</gene>
<name>A0A6M5Z0X8_9BACT</name>
<evidence type="ECO:0000313" key="1">
    <source>
        <dbReference type="EMBL" id="QJW99989.1"/>
    </source>
</evidence>
<organism evidence="1 2">
    <name type="scientific">Frigoriglobus tundricola</name>
    <dbReference type="NCBI Taxonomy" id="2774151"/>
    <lineage>
        <taxon>Bacteria</taxon>
        <taxon>Pseudomonadati</taxon>
        <taxon>Planctomycetota</taxon>
        <taxon>Planctomycetia</taxon>
        <taxon>Gemmatales</taxon>
        <taxon>Gemmataceae</taxon>
        <taxon>Frigoriglobus</taxon>
    </lineage>
</organism>
<dbReference type="KEGG" id="ftj:FTUN_7612"/>
<keyword evidence="2" id="KW-1185">Reference proteome</keyword>
<dbReference type="AlphaFoldDB" id="A0A6M5Z0X8"/>
<accession>A0A6M5Z0X8</accession>